<feature type="binding site" evidence="3">
    <location>
        <position position="108"/>
    </location>
    <ligand>
        <name>substrate</name>
    </ligand>
</feature>
<evidence type="ECO:0000256" key="1">
    <source>
        <dbReference type="ARBA" id="ARBA00008853"/>
    </source>
</evidence>
<comment type="similarity">
    <text evidence="1">Belongs to the SMP-30/CGR1 family.</text>
</comment>
<gene>
    <name evidence="5" type="ORF">GCM10009090_13720</name>
</gene>
<dbReference type="PANTHER" id="PTHR10907">
    <property type="entry name" value="REGUCALCIN"/>
    <property type="match status" value="1"/>
</dbReference>
<feature type="binding site" evidence="3">
    <location>
        <position position="106"/>
    </location>
    <ligand>
        <name>substrate</name>
    </ligand>
</feature>
<proteinExistence type="inferred from homology"/>
<sequence length="298" mass="32322">MVSIVRSGPVECLWPLEATLGEGACWSPREQALYFVDILGKRLHRYTPDGGATRSWTFDEEISAVAERAQAPGLLVSLRHDLAFFDPDGGTLTRLHRPEPERRHNRFNDGKCDARGRFWAGSTDYACTASTGALYRFDGNGRCARHLDQVHIANGPTWSADGRTMFFNETGHARTWAIDFDPDSGTLGERRLWLQHDEASEGAPDGMTTDAAGHVWIARWGGSAVTCHDGEGTQLAKIELPTAHVTSCAFGGPDLRTLYITTATVGLDEAQRAAQPLAGGLFAVELDVAGVPAHCFAG</sequence>
<dbReference type="InterPro" id="IPR011042">
    <property type="entry name" value="6-blade_b-propeller_TolB-like"/>
</dbReference>
<comment type="caution">
    <text evidence="5">The sequence shown here is derived from an EMBL/GenBank/DDBJ whole genome shotgun (WGS) entry which is preliminary data.</text>
</comment>
<dbReference type="GO" id="GO:0019853">
    <property type="term" value="P:L-ascorbic acid biosynthetic process"/>
    <property type="evidence" value="ECO:0007669"/>
    <property type="project" value="TreeGrafter"/>
</dbReference>
<dbReference type="Proteomes" id="UP000623958">
    <property type="component" value="Unassembled WGS sequence"/>
</dbReference>
<evidence type="ECO:0000259" key="4">
    <source>
        <dbReference type="Pfam" id="PF08450"/>
    </source>
</evidence>
<reference evidence="5" key="1">
    <citation type="journal article" date="2014" name="Int. J. Syst. Evol. Microbiol.">
        <title>Complete genome sequence of Corynebacterium casei LMG S-19264T (=DSM 44701T), isolated from a smear-ripened cheese.</title>
        <authorList>
            <consortium name="US DOE Joint Genome Institute (JGI-PGF)"/>
            <person name="Walter F."/>
            <person name="Albersmeier A."/>
            <person name="Kalinowski J."/>
            <person name="Ruckert C."/>
        </authorList>
    </citation>
    <scope>NUCLEOTIDE SEQUENCE</scope>
    <source>
        <strain evidence="5">JCM 13306</strain>
    </source>
</reference>
<evidence type="ECO:0000313" key="6">
    <source>
        <dbReference type="Proteomes" id="UP000623958"/>
    </source>
</evidence>
<dbReference type="PRINTS" id="PR01790">
    <property type="entry name" value="SMP30FAMILY"/>
</dbReference>
<dbReference type="Gene3D" id="2.120.10.30">
    <property type="entry name" value="TolB, C-terminal domain"/>
    <property type="match status" value="1"/>
</dbReference>
<dbReference type="PANTHER" id="PTHR10907:SF47">
    <property type="entry name" value="REGUCALCIN"/>
    <property type="match status" value="1"/>
</dbReference>
<evidence type="ECO:0000256" key="2">
    <source>
        <dbReference type="PIRSR" id="PIRSR605511-1"/>
    </source>
</evidence>
<name>A0A919KI08_9XANT</name>
<evidence type="ECO:0000256" key="3">
    <source>
        <dbReference type="PIRSR" id="PIRSR605511-2"/>
    </source>
</evidence>
<feature type="domain" description="SMP-30/Gluconolactonase/LRE-like region" evidence="4">
    <location>
        <begin position="20"/>
        <end position="264"/>
    </location>
</feature>
<accession>A0A919KI08</accession>
<keyword evidence="6" id="KW-1185">Reference proteome</keyword>
<feature type="binding site" evidence="3">
    <location>
        <position position="205"/>
    </location>
    <ligand>
        <name>a divalent metal cation</name>
        <dbReference type="ChEBI" id="CHEBI:60240"/>
    </ligand>
</feature>
<dbReference type="RefSeq" id="WP_434028904.1">
    <property type="nucleotide sequence ID" value="NZ_BNBA01000008.1"/>
</dbReference>
<comment type="cofactor">
    <cofactor evidence="3">
        <name>Zn(2+)</name>
        <dbReference type="ChEBI" id="CHEBI:29105"/>
    </cofactor>
    <text evidence="3">Binds 1 divalent metal cation per subunit.</text>
</comment>
<evidence type="ECO:0000313" key="5">
    <source>
        <dbReference type="EMBL" id="GHH51441.1"/>
    </source>
</evidence>
<dbReference type="GO" id="GO:0004341">
    <property type="term" value="F:gluconolactonase activity"/>
    <property type="evidence" value="ECO:0007669"/>
    <property type="project" value="TreeGrafter"/>
</dbReference>
<feature type="binding site" evidence="3">
    <location>
        <position position="22"/>
    </location>
    <ligand>
        <name>a divalent metal cation</name>
        <dbReference type="ChEBI" id="CHEBI:60240"/>
    </ligand>
</feature>
<keyword evidence="3" id="KW-0479">Metal-binding</keyword>
<keyword evidence="3" id="KW-0862">Zinc</keyword>
<dbReference type="InterPro" id="IPR013658">
    <property type="entry name" value="SGL"/>
</dbReference>
<dbReference type="InterPro" id="IPR005511">
    <property type="entry name" value="SMP-30"/>
</dbReference>
<protein>
    <submittedName>
        <fullName evidence="5">Gluconolaconase</fullName>
    </submittedName>
</protein>
<dbReference type="SUPFAM" id="SSF63829">
    <property type="entry name" value="Calcium-dependent phosphotriesterase"/>
    <property type="match status" value="1"/>
</dbReference>
<dbReference type="Pfam" id="PF08450">
    <property type="entry name" value="SGL"/>
    <property type="match status" value="1"/>
</dbReference>
<feature type="binding site" evidence="3">
    <location>
        <position position="154"/>
    </location>
    <ligand>
        <name>a divalent metal cation</name>
        <dbReference type="ChEBI" id="CHEBI:60240"/>
    </ligand>
</feature>
<feature type="active site" description="Proton donor/acceptor" evidence="2">
    <location>
        <position position="205"/>
    </location>
</feature>
<dbReference type="EMBL" id="BNBA01000008">
    <property type="protein sequence ID" value="GHH51441.1"/>
    <property type="molecule type" value="Genomic_DNA"/>
</dbReference>
<dbReference type="GO" id="GO:0005509">
    <property type="term" value="F:calcium ion binding"/>
    <property type="evidence" value="ECO:0007669"/>
    <property type="project" value="TreeGrafter"/>
</dbReference>
<reference evidence="5" key="2">
    <citation type="submission" date="2020-09" db="EMBL/GenBank/DDBJ databases">
        <authorList>
            <person name="Sun Q."/>
            <person name="Ohkuma M."/>
        </authorList>
    </citation>
    <scope>NUCLEOTIDE SEQUENCE</scope>
    <source>
        <strain evidence="5">JCM 13306</strain>
    </source>
</reference>
<organism evidence="5 6">
    <name type="scientific">Xanthomonas boreopolis</name>
    <dbReference type="NCBI Taxonomy" id="86183"/>
    <lineage>
        <taxon>Bacteria</taxon>
        <taxon>Pseudomonadati</taxon>
        <taxon>Pseudomonadota</taxon>
        <taxon>Gammaproteobacteria</taxon>
        <taxon>Lysobacterales</taxon>
        <taxon>Lysobacteraceae</taxon>
        <taxon>Xanthomonas</taxon>
    </lineage>
</organism>
<dbReference type="AlphaFoldDB" id="A0A919KI08"/>